<dbReference type="EMBL" id="LNYC01000007">
    <property type="protein sequence ID" value="KTD04022.1"/>
    <property type="molecule type" value="Genomic_DNA"/>
</dbReference>
<dbReference type="InterPro" id="IPR013785">
    <property type="entry name" value="Aldolase_TIM"/>
</dbReference>
<dbReference type="InterPro" id="IPR007197">
    <property type="entry name" value="rSAM"/>
</dbReference>
<name>A0A0W0U8L1_9GAMM</name>
<dbReference type="InterPro" id="IPR034505">
    <property type="entry name" value="Coproporphyrinogen-III_oxidase"/>
</dbReference>
<dbReference type="Pfam" id="PF04055">
    <property type="entry name" value="Radical_SAM"/>
    <property type="match status" value="1"/>
</dbReference>
<dbReference type="SFLD" id="SFLDF00288">
    <property type="entry name" value="HemN-like__clustered_with_nucl"/>
    <property type="match status" value="1"/>
</dbReference>
<evidence type="ECO:0000256" key="9">
    <source>
        <dbReference type="ARBA" id="ARBA00023186"/>
    </source>
</evidence>
<dbReference type="InterPro" id="IPR006638">
    <property type="entry name" value="Elp3/MiaA/NifB-like_rSAM"/>
</dbReference>
<dbReference type="PANTHER" id="PTHR13932">
    <property type="entry name" value="COPROPORPHYRINIGEN III OXIDASE"/>
    <property type="match status" value="1"/>
</dbReference>
<dbReference type="SFLD" id="SFLDG01082">
    <property type="entry name" value="B12-binding_domain_containing"/>
    <property type="match status" value="1"/>
</dbReference>
<dbReference type="NCBIfam" id="TIGR00539">
    <property type="entry name" value="hemN_rel"/>
    <property type="match status" value="1"/>
</dbReference>
<comment type="subcellular location">
    <subcellularLocation>
        <location evidence="10">Cytoplasm</location>
    </subcellularLocation>
</comment>
<dbReference type="InterPro" id="IPR058240">
    <property type="entry name" value="rSAM_sf"/>
</dbReference>
<evidence type="ECO:0000256" key="1">
    <source>
        <dbReference type="ARBA" id="ARBA00001966"/>
    </source>
</evidence>
<keyword evidence="10" id="KW-0004">4Fe-4S</keyword>
<dbReference type="GO" id="GO:0046872">
    <property type="term" value="F:metal ion binding"/>
    <property type="evidence" value="ECO:0007669"/>
    <property type="project" value="UniProtKB-UniRule"/>
</dbReference>
<comment type="similarity">
    <text evidence="2">Belongs to the anaerobic coproporphyrinogen-III oxidase family. HemW subfamily.</text>
</comment>
<comment type="cofactor">
    <cofactor evidence="1">
        <name>[4Fe-4S] cluster</name>
        <dbReference type="ChEBI" id="CHEBI:49883"/>
    </cofactor>
</comment>
<evidence type="ECO:0000256" key="6">
    <source>
        <dbReference type="ARBA" id="ARBA00022723"/>
    </source>
</evidence>
<proteinExistence type="inferred from homology"/>
<keyword evidence="5 10" id="KW-0949">S-adenosyl-L-methionine</keyword>
<dbReference type="Pfam" id="PF06969">
    <property type="entry name" value="HemN_C"/>
    <property type="match status" value="1"/>
</dbReference>
<evidence type="ECO:0000313" key="11">
    <source>
        <dbReference type="EMBL" id="KTD04022.1"/>
    </source>
</evidence>
<evidence type="ECO:0000313" key="12">
    <source>
        <dbReference type="Proteomes" id="UP000054785"/>
    </source>
</evidence>
<keyword evidence="8 10" id="KW-0411">Iron-sulfur</keyword>
<dbReference type="Proteomes" id="UP000054785">
    <property type="component" value="Unassembled WGS sequence"/>
</dbReference>
<dbReference type="OrthoDB" id="9808022at2"/>
<comment type="caution">
    <text evidence="11">The sequence shown here is derived from an EMBL/GenBank/DDBJ whole genome shotgun (WGS) entry which is preliminary data.</text>
</comment>
<keyword evidence="10" id="KW-0963">Cytoplasm</keyword>
<evidence type="ECO:0000256" key="4">
    <source>
        <dbReference type="ARBA" id="ARBA00022617"/>
    </source>
</evidence>
<dbReference type="SUPFAM" id="SSF102114">
    <property type="entry name" value="Radical SAM enzymes"/>
    <property type="match status" value="1"/>
</dbReference>
<comment type="function">
    <text evidence="10">Probably acts as a heme chaperone, transferring heme to an unknown acceptor. Binds one molecule of heme per monomer, possibly covalently. Binds 1 [4Fe-4S] cluster. The cluster is coordinated with 3 cysteines and an exchangeable S-adenosyl-L-methionine.</text>
</comment>
<evidence type="ECO:0000256" key="3">
    <source>
        <dbReference type="ARBA" id="ARBA00017228"/>
    </source>
</evidence>
<evidence type="ECO:0000256" key="10">
    <source>
        <dbReference type="RuleBase" id="RU364116"/>
    </source>
</evidence>
<evidence type="ECO:0000256" key="7">
    <source>
        <dbReference type="ARBA" id="ARBA00023004"/>
    </source>
</evidence>
<dbReference type="Gene3D" id="3.20.20.70">
    <property type="entry name" value="Aldolase class I"/>
    <property type="match status" value="1"/>
</dbReference>
<dbReference type="InterPro" id="IPR004559">
    <property type="entry name" value="HemW-like"/>
</dbReference>
<dbReference type="SMART" id="SM00729">
    <property type="entry name" value="Elp3"/>
    <property type="match status" value="1"/>
</dbReference>
<dbReference type="SFLD" id="SFLDG01065">
    <property type="entry name" value="anaerobic_coproporphyrinogen-I"/>
    <property type="match status" value="2"/>
</dbReference>
<dbReference type="PROSITE" id="PS51918">
    <property type="entry name" value="RADICAL_SAM"/>
    <property type="match status" value="1"/>
</dbReference>
<organism evidence="11 12">
    <name type="scientific">Legionella geestiana</name>
    <dbReference type="NCBI Taxonomy" id="45065"/>
    <lineage>
        <taxon>Bacteria</taxon>
        <taxon>Pseudomonadati</taxon>
        <taxon>Pseudomonadota</taxon>
        <taxon>Gammaproteobacteria</taxon>
        <taxon>Legionellales</taxon>
        <taxon>Legionellaceae</taxon>
        <taxon>Legionella</taxon>
    </lineage>
</organism>
<dbReference type="GO" id="GO:0051539">
    <property type="term" value="F:4 iron, 4 sulfur cluster binding"/>
    <property type="evidence" value="ECO:0007669"/>
    <property type="project" value="UniProtKB-UniRule"/>
</dbReference>
<protein>
    <recommendedName>
        <fullName evidence="3 10">Heme chaperone HemW</fullName>
    </recommendedName>
</protein>
<accession>A0A0W0U8L1</accession>
<dbReference type="CDD" id="cd01335">
    <property type="entry name" value="Radical_SAM"/>
    <property type="match status" value="1"/>
</dbReference>
<dbReference type="SFLD" id="SFLDS00029">
    <property type="entry name" value="Radical_SAM"/>
    <property type="match status" value="2"/>
</dbReference>
<sequence length="376" mass="42158">MRELSLYIHAPWCIQKCPYCDFNSHKRPDALPESAYVQALLADLSEDCARFGTRTVQTVFMGGGTPSLFSAGAWQTLFEGVRNLLPLAPDAEITLEANPGSADITNFQGYRKAGINRLSLGIQSFNTAHLKTLGRVHDAMEAERAIAFARAAGFTNINLDIMHGLPGQTLSEGLDDLKRAIDHAPEHLSWYALTIEPNTLFHKQKPVLPDEETLWQLEEEGLALLASAGYRRYEISAFSREGFAARHNLNYWRFGDYLGIGAGAHGKLTDSDNTVWRTQKHRQPKDYLHPEKPFLTSLEQPDAATLLFEFMLNTTRLEEPVPLSLFTETTGLETDILLKKLAPAEQQGLLSRSEDHWQVTPHGRRFTNDLQALFLP</sequence>
<keyword evidence="9 10" id="KW-0143">Chaperone</keyword>
<dbReference type="InterPro" id="IPR010723">
    <property type="entry name" value="HemN_C"/>
</dbReference>
<dbReference type="PATRIC" id="fig|45065.4.peg.424"/>
<keyword evidence="6 10" id="KW-0479">Metal-binding</keyword>
<keyword evidence="4 10" id="KW-0349">Heme</keyword>
<dbReference type="STRING" id="45065.Lgee_0400"/>
<dbReference type="GO" id="GO:0006779">
    <property type="term" value="P:porphyrin-containing compound biosynthetic process"/>
    <property type="evidence" value="ECO:0007669"/>
    <property type="project" value="InterPro"/>
</dbReference>
<evidence type="ECO:0000256" key="5">
    <source>
        <dbReference type="ARBA" id="ARBA00022691"/>
    </source>
</evidence>
<evidence type="ECO:0000256" key="2">
    <source>
        <dbReference type="ARBA" id="ARBA00006100"/>
    </source>
</evidence>
<reference evidence="11 12" key="1">
    <citation type="submission" date="2015-11" db="EMBL/GenBank/DDBJ databases">
        <title>Genomic analysis of 38 Legionella species identifies large and diverse effector repertoires.</title>
        <authorList>
            <person name="Burstein D."/>
            <person name="Amaro F."/>
            <person name="Zusman T."/>
            <person name="Lifshitz Z."/>
            <person name="Cohen O."/>
            <person name="Gilbert J.A."/>
            <person name="Pupko T."/>
            <person name="Shuman H.A."/>
            <person name="Segal G."/>
        </authorList>
    </citation>
    <scope>NUCLEOTIDE SEQUENCE [LARGE SCALE GENOMIC DNA]</scope>
    <source>
        <strain evidence="11 12">ATCC 49504</strain>
    </source>
</reference>
<evidence type="ECO:0000256" key="8">
    <source>
        <dbReference type="ARBA" id="ARBA00023014"/>
    </source>
</evidence>
<keyword evidence="12" id="KW-1185">Reference proteome</keyword>
<dbReference type="PANTHER" id="PTHR13932:SF5">
    <property type="entry name" value="RADICAL S-ADENOSYL METHIONINE DOMAIN-CONTAINING PROTEIN 1, MITOCHONDRIAL"/>
    <property type="match status" value="1"/>
</dbReference>
<keyword evidence="7 10" id="KW-0408">Iron</keyword>
<gene>
    <name evidence="11" type="primary">hemN</name>
    <name evidence="11" type="ORF">Lgee_0400</name>
</gene>
<dbReference type="SFLD" id="SFLDF00562">
    <property type="entry name" value="HemN-like__clustered_with_heat"/>
    <property type="match status" value="1"/>
</dbReference>
<dbReference type="GO" id="GO:0004109">
    <property type="term" value="F:coproporphyrinogen oxidase activity"/>
    <property type="evidence" value="ECO:0007669"/>
    <property type="project" value="InterPro"/>
</dbReference>
<dbReference type="RefSeq" id="WP_028386436.1">
    <property type="nucleotide sequence ID" value="NZ_CAAAHN010000016.1"/>
</dbReference>
<dbReference type="GO" id="GO:0005737">
    <property type="term" value="C:cytoplasm"/>
    <property type="evidence" value="ECO:0007669"/>
    <property type="project" value="UniProtKB-SubCell"/>
</dbReference>
<dbReference type="AlphaFoldDB" id="A0A0W0U8L1"/>